<evidence type="ECO:0000256" key="1">
    <source>
        <dbReference type="SAM" id="MobiDB-lite"/>
    </source>
</evidence>
<feature type="compositionally biased region" description="Polar residues" evidence="1">
    <location>
        <begin position="42"/>
        <end position="52"/>
    </location>
</feature>
<name>A0A7K0E1T2_9NOCA</name>
<dbReference type="EMBL" id="WEGI01000051">
    <property type="protein sequence ID" value="MQY32050.1"/>
    <property type="molecule type" value="Genomic_DNA"/>
</dbReference>
<feature type="compositionally biased region" description="Polar residues" evidence="1">
    <location>
        <begin position="107"/>
        <end position="123"/>
    </location>
</feature>
<comment type="caution">
    <text evidence="2">The sequence shown here is derived from an EMBL/GenBank/DDBJ whole genome shotgun (WGS) entry which is preliminary data.</text>
</comment>
<feature type="region of interest" description="Disordered" evidence="1">
    <location>
        <begin position="25"/>
        <end position="52"/>
    </location>
</feature>
<feature type="region of interest" description="Disordered" evidence="1">
    <location>
        <begin position="82"/>
        <end position="123"/>
    </location>
</feature>
<evidence type="ECO:0000313" key="2">
    <source>
        <dbReference type="EMBL" id="MQY32050.1"/>
    </source>
</evidence>
<reference evidence="2 3" key="1">
    <citation type="submission" date="2019-10" db="EMBL/GenBank/DDBJ databases">
        <title>Nocardia macrotermitis sp. nov. and Nocardia aurantia sp. nov., isolated from the gut of fungus growing-termite Macrotermes natalensis.</title>
        <authorList>
            <person name="Benndorf R."/>
            <person name="Schwitalla J."/>
            <person name="Martin K."/>
            <person name="De Beer W."/>
            <person name="Kaster A.-K."/>
            <person name="Vollmers J."/>
            <person name="Poulsen M."/>
            <person name="Beemelmanns C."/>
        </authorList>
    </citation>
    <scope>NUCLEOTIDE SEQUENCE [LARGE SCALE GENOMIC DNA]</scope>
    <source>
        <strain evidence="2 3">RB56</strain>
    </source>
</reference>
<keyword evidence="3" id="KW-1185">Reference proteome</keyword>
<proteinExistence type="predicted"/>
<gene>
    <name evidence="2" type="ORF">NRB56_76670</name>
</gene>
<dbReference type="Proteomes" id="UP000431401">
    <property type="component" value="Unassembled WGS sequence"/>
</dbReference>
<accession>A0A7K0E1T2</accession>
<feature type="compositionally biased region" description="Polar residues" evidence="1">
    <location>
        <begin position="25"/>
        <end position="35"/>
    </location>
</feature>
<protein>
    <submittedName>
        <fullName evidence="2">Uncharacterized protein</fullName>
    </submittedName>
</protein>
<dbReference type="AlphaFoldDB" id="A0A7K0E1T2"/>
<evidence type="ECO:0000313" key="3">
    <source>
        <dbReference type="Proteomes" id="UP000431401"/>
    </source>
</evidence>
<organism evidence="2 3">
    <name type="scientific">Nocardia aurantia</name>
    <dbReference type="NCBI Taxonomy" id="2585199"/>
    <lineage>
        <taxon>Bacteria</taxon>
        <taxon>Bacillati</taxon>
        <taxon>Actinomycetota</taxon>
        <taxon>Actinomycetes</taxon>
        <taxon>Mycobacteriales</taxon>
        <taxon>Nocardiaceae</taxon>
        <taxon>Nocardia</taxon>
    </lineage>
</organism>
<sequence length="123" mass="12836">MVAATNCSNDSPPDTRLRNTSVFTNIPITESNSASPRPATGVPTTMSSVPDNRANNTASAACTTMNNVAFCDRATRTKPRCVTEETGNTTRPPANDATAGRARSAGRFNSSGTPANTVCQNRA</sequence>